<keyword evidence="3" id="KW-1185">Reference proteome</keyword>
<dbReference type="EMBL" id="JABAYA010000374">
    <property type="protein sequence ID" value="KAF7720758.1"/>
    <property type="molecule type" value="Genomic_DNA"/>
</dbReference>
<name>A0A8H7BEH1_9FUNG</name>
<dbReference type="Proteomes" id="UP000605846">
    <property type="component" value="Unassembled WGS sequence"/>
</dbReference>
<organism evidence="2 3">
    <name type="scientific">Apophysomyces ossiformis</name>
    <dbReference type="NCBI Taxonomy" id="679940"/>
    <lineage>
        <taxon>Eukaryota</taxon>
        <taxon>Fungi</taxon>
        <taxon>Fungi incertae sedis</taxon>
        <taxon>Mucoromycota</taxon>
        <taxon>Mucoromycotina</taxon>
        <taxon>Mucoromycetes</taxon>
        <taxon>Mucorales</taxon>
        <taxon>Mucorineae</taxon>
        <taxon>Mucoraceae</taxon>
        <taxon>Apophysomyces</taxon>
    </lineage>
</organism>
<sequence length="177" mass="19590">MDKTGDWGKERNSQSLLYKPDRVVYSKAGSSTAALGVMELKVSYKRNPNYMTDFVKLAKQMKLILHGLLYVGIPAFVVCGILIQGSRCETFAMDLAYNGVYRFMRLGKAALCLSLAEFGLFPVVFNNIVELKDIALATAISMEARECARQLGQEIPAAVPLSWLRANAGFLQRVDAE</sequence>
<proteinExistence type="predicted"/>
<protein>
    <submittedName>
        <fullName evidence="2">Uncharacterized protein</fullName>
    </submittedName>
</protein>
<keyword evidence="1" id="KW-0812">Transmembrane</keyword>
<gene>
    <name evidence="2" type="ORF">EC973_006157</name>
</gene>
<comment type="caution">
    <text evidence="2">The sequence shown here is derived from an EMBL/GenBank/DDBJ whole genome shotgun (WGS) entry which is preliminary data.</text>
</comment>
<evidence type="ECO:0000313" key="3">
    <source>
        <dbReference type="Proteomes" id="UP000605846"/>
    </source>
</evidence>
<evidence type="ECO:0000313" key="2">
    <source>
        <dbReference type="EMBL" id="KAF7720758.1"/>
    </source>
</evidence>
<keyword evidence="1" id="KW-1133">Transmembrane helix</keyword>
<keyword evidence="1" id="KW-0472">Membrane</keyword>
<accession>A0A8H7BEH1</accession>
<feature type="transmembrane region" description="Helical" evidence="1">
    <location>
        <begin position="63"/>
        <end position="83"/>
    </location>
</feature>
<dbReference type="OrthoDB" id="2290457at2759"/>
<reference evidence="2" key="1">
    <citation type="submission" date="2020-01" db="EMBL/GenBank/DDBJ databases">
        <title>Genome Sequencing of Three Apophysomyces-Like Fungal Strains Confirms a Novel Fungal Genus in the Mucoromycota with divergent Burkholderia-like Endosymbiotic Bacteria.</title>
        <authorList>
            <person name="Stajich J.E."/>
            <person name="Macias A.M."/>
            <person name="Carter-House D."/>
            <person name="Lovett B."/>
            <person name="Kasson L.R."/>
            <person name="Berry K."/>
            <person name="Grigoriev I."/>
            <person name="Chang Y."/>
            <person name="Spatafora J."/>
            <person name="Kasson M.T."/>
        </authorList>
    </citation>
    <scope>NUCLEOTIDE SEQUENCE</scope>
    <source>
        <strain evidence="2">NRRL A-21654</strain>
    </source>
</reference>
<evidence type="ECO:0000256" key="1">
    <source>
        <dbReference type="SAM" id="Phobius"/>
    </source>
</evidence>
<dbReference type="AlphaFoldDB" id="A0A8H7BEH1"/>